<dbReference type="InterPro" id="IPR001563">
    <property type="entry name" value="Peptidase_S10"/>
</dbReference>
<reference evidence="11" key="2">
    <citation type="submission" date="2025-08" db="UniProtKB">
        <authorList>
            <consortium name="Ensembl"/>
        </authorList>
    </citation>
    <scope>IDENTIFICATION</scope>
</reference>
<reference evidence="11" key="3">
    <citation type="submission" date="2025-09" db="UniProtKB">
        <authorList>
            <consortium name="Ensembl"/>
        </authorList>
    </citation>
    <scope>IDENTIFICATION</scope>
</reference>
<evidence type="ECO:0000256" key="1">
    <source>
        <dbReference type="ARBA" id="ARBA00004613"/>
    </source>
</evidence>
<dbReference type="Gene3D" id="3.40.50.1820">
    <property type="entry name" value="alpha/beta hydrolase"/>
    <property type="match status" value="1"/>
</dbReference>
<dbReference type="GO" id="GO:0004185">
    <property type="term" value="F:serine-type carboxypeptidase activity"/>
    <property type="evidence" value="ECO:0007669"/>
    <property type="project" value="UniProtKB-UniRule"/>
</dbReference>
<keyword evidence="3" id="KW-0964">Secreted</keyword>
<dbReference type="FunFam" id="3.40.50.1820:FF:000075">
    <property type="entry name" value="Carboxypeptidase"/>
    <property type="match status" value="1"/>
</dbReference>
<dbReference type="Pfam" id="PF00450">
    <property type="entry name" value="Peptidase_S10"/>
    <property type="match status" value="1"/>
</dbReference>
<organism evidence="11 12">
    <name type="scientific">Salarias fasciatus</name>
    <name type="common">Jewelled blenny</name>
    <name type="synonym">Blennius fasciatus</name>
    <dbReference type="NCBI Taxonomy" id="181472"/>
    <lineage>
        <taxon>Eukaryota</taxon>
        <taxon>Metazoa</taxon>
        <taxon>Chordata</taxon>
        <taxon>Craniata</taxon>
        <taxon>Vertebrata</taxon>
        <taxon>Euteleostomi</taxon>
        <taxon>Actinopterygii</taxon>
        <taxon>Neopterygii</taxon>
        <taxon>Teleostei</taxon>
        <taxon>Neoteleostei</taxon>
        <taxon>Acanthomorphata</taxon>
        <taxon>Ovalentaria</taxon>
        <taxon>Blenniimorphae</taxon>
        <taxon>Blenniiformes</taxon>
        <taxon>Blennioidei</taxon>
        <taxon>Blenniidae</taxon>
        <taxon>Salariinae</taxon>
        <taxon>Salarias</taxon>
    </lineage>
</organism>
<evidence type="ECO:0000256" key="7">
    <source>
        <dbReference type="ARBA" id="ARBA00022801"/>
    </source>
</evidence>
<keyword evidence="12" id="KW-1185">Reference proteome</keyword>
<feature type="signal peptide" evidence="10">
    <location>
        <begin position="1"/>
        <end position="17"/>
    </location>
</feature>
<dbReference type="GO" id="GO:0006508">
    <property type="term" value="P:proteolysis"/>
    <property type="evidence" value="ECO:0007669"/>
    <property type="project" value="UniProtKB-KW"/>
</dbReference>
<evidence type="ECO:0000256" key="8">
    <source>
        <dbReference type="ARBA" id="ARBA00023180"/>
    </source>
</evidence>
<dbReference type="PRINTS" id="PR00724">
    <property type="entry name" value="CRBOXYPTASEC"/>
</dbReference>
<comment type="function">
    <text evidence="9">May be involved in vascular wall and kidney homeostasis.</text>
</comment>
<keyword evidence="6 10" id="KW-0732">Signal</keyword>
<feature type="chain" id="PRO_5025704437" description="Carboxypeptidase" evidence="10">
    <location>
        <begin position="18"/>
        <end position="444"/>
    </location>
</feature>
<evidence type="ECO:0000256" key="2">
    <source>
        <dbReference type="ARBA" id="ARBA00009431"/>
    </source>
</evidence>
<keyword evidence="8" id="KW-0325">Glycoprotein</keyword>
<evidence type="ECO:0000256" key="10">
    <source>
        <dbReference type="RuleBase" id="RU361156"/>
    </source>
</evidence>
<sequence>WIFFILLIFLAVGGGGGGGRTVPLAGREAWNYVEVRDGAHMFWWLYYADCQSVQSRDLPLVLWLQGGPGGSGTGFGNFEEIGPLTRDLEPRKSSWVQAASVLFVDNPVGTGFSYAQNPEAFATDVSTVASDMLVLLQSFFTERTEFQSVPFYIFSESYGGKMAAAISLEVTKAVSQGTLKCVFAGVALGDSWISPLDSVMTWGPYLYTTSLLDDFGLQDVNAAAAAVKQAVEQQQFLKATELWSVTETVVEQNTNGVNFYNILTQQPDDRLSSPDDDFISLQTRRHLRPLYRQSLSELMNGPIRKKLGIVPQNVTWGGQAEQVFSSMSGDFMRPVVDVVDRLLAAGVNVTVYNGQLDLIVDTLGQELWVKRLKWDGLPAFNQLRWTALDDPASPGVTGAFYKTYKNFAFYWILKAGHMYSTLIRRVQRGRRPSAQSSKLHVAFR</sequence>
<keyword evidence="5 10" id="KW-0645">Protease</keyword>
<dbReference type="EC" id="3.4.16.-" evidence="10"/>
<evidence type="ECO:0000256" key="6">
    <source>
        <dbReference type="ARBA" id="ARBA00022729"/>
    </source>
</evidence>
<dbReference type="Proteomes" id="UP000472267">
    <property type="component" value="Chromosome 4"/>
</dbReference>
<keyword evidence="4 10" id="KW-0121">Carboxypeptidase</keyword>
<dbReference type="PROSITE" id="PS00131">
    <property type="entry name" value="CARBOXYPEPT_SER_SER"/>
    <property type="match status" value="1"/>
</dbReference>
<comment type="subcellular location">
    <subcellularLocation>
        <location evidence="1">Secreted</location>
    </subcellularLocation>
</comment>
<proteinExistence type="inferred from homology"/>
<dbReference type="GO" id="GO:0005576">
    <property type="term" value="C:extracellular region"/>
    <property type="evidence" value="ECO:0007669"/>
    <property type="project" value="UniProtKB-SubCell"/>
</dbReference>
<gene>
    <name evidence="11" type="primary">scpep1</name>
</gene>
<comment type="similarity">
    <text evidence="2 10">Belongs to the peptidase S10 family.</text>
</comment>
<name>A0A672FES5_SALFA</name>
<evidence type="ECO:0000256" key="5">
    <source>
        <dbReference type="ARBA" id="ARBA00022670"/>
    </source>
</evidence>
<dbReference type="PANTHER" id="PTHR11802:SF3">
    <property type="entry name" value="RETINOID-INDUCIBLE SERINE CARBOXYPEPTIDASE"/>
    <property type="match status" value="1"/>
</dbReference>
<dbReference type="AlphaFoldDB" id="A0A672FES5"/>
<evidence type="ECO:0000313" key="11">
    <source>
        <dbReference type="Ensembl" id="ENSSFAP00005004858.1"/>
    </source>
</evidence>
<dbReference type="InterPro" id="IPR018202">
    <property type="entry name" value="Ser_caboxypep_ser_AS"/>
</dbReference>
<evidence type="ECO:0000256" key="9">
    <source>
        <dbReference type="ARBA" id="ARBA00055847"/>
    </source>
</evidence>
<evidence type="ECO:0000313" key="12">
    <source>
        <dbReference type="Proteomes" id="UP000472267"/>
    </source>
</evidence>
<dbReference type="PANTHER" id="PTHR11802">
    <property type="entry name" value="SERINE PROTEASE FAMILY S10 SERINE CARBOXYPEPTIDASE"/>
    <property type="match status" value="1"/>
</dbReference>
<protein>
    <recommendedName>
        <fullName evidence="10">Carboxypeptidase</fullName>
        <ecNumber evidence="10">3.4.16.-</ecNumber>
    </recommendedName>
</protein>
<dbReference type="SUPFAM" id="SSF53474">
    <property type="entry name" value="alpha/beta-Hydrolases"/>
    <property type="match status" value="1"/>
</dbReference>
<accession>A0A672FES5</accession>
<reference evidence="11" key="1">
    <citation type="submission" date="2019-06" db="EMBL/GenBank/DDBJ databases">
        <authorList>
            <consortium name="Wellcome Sanger Institute Data Sharing"/>
        </authorList>
    </citation>
    <scope>NUCLEOTIDE SEQUENCE [LARGE SCALE GENOMIC DNA]</scope>
</reference>
<evidence type="ECO:0000256" key="3">
    <source>
        <dbReference type="ARBA" id="ARBA00022525"/>
    </source>
</evidence>
<dbReference type="InterPro" id="IPR029058">
    <property type="entry name" value="AB_hydrolase_fold"/>
</dbReference>
<dbReference type="Ensembl" id="ENSSFAT00005005155.1">
    <property type="protein sequence ID" value="ENSSFAP00005004858.1"/>
    <property type="gene ID" value="ENSSFAG00005003140.1"/>
</dbReference>
<keyword evidence="7 10" id="KW-0378">Hydrolase</keyword>
<evidence type="ECO:0000256" key="4">
    <source>
        <dbReference type="ARBA" id="ARBA00022645"/>
    </source>
</evidence>